<sequence length="155" mass="16728">MSAGKTPAGPPPERRTTATPFLIALVVAVLLIGGVLTWNAIRPSDERLSDSAQVQVTIGQYYGALNKGRYADLVANTCAKDRAAADFPKEAGFAEARKAVVEQEGEAKLDEKGVKNLTVNGDTASAELTVQYEKAQERTEQAKFVREDGKWKKCS</sequence>
<dbReference type="AlphaFoldDB" id="A0A1H1HJF0"/>
<evidence type="ECO:0000256" key="1">
    <source>
        <dbReference type="SAM" id="Phobius"/>
    </source>
</evidence>
<gene>
    <name evidence="2" type="ORF">SAMN04489765_4268</name>
</gene>
<organism evidence="2 3">
    <name type="scientific">Tsukamurella pulmonis</name>
    <dbReference type="NCBI Taxonomy" id="47312"/>
    <lineage>
        <taxon>Bacteria</taxon>
        <taxon>Bacillati</taxon>
        <taxon>Actinomycetota</taxon>
        <taxon>Actinomycetes</taxon>
        <taxon>Mycobacteriales</taxon>
        <taxon>Tsukamurellaceae</taxon>
        <taxon>Tsukamurella</taxon>
    </lineage>
</organism>
<dbReference type="EMBL" id="FNLF01000002">
    <property type="protein sequence ID" value="SDR25527.1"/>
    <property type="molecule type" value="Genomic_DNA"/>
</dbReference>
<reference evidence="3" key="1">
    <citation type="submission" date="2016-10" db="EMBL/GenBank/DDBJ databases">
        <authorList>
            <person name="Varghese N."/>
            <person name="Submissions S."/>
        </authorList>
    </citation>
    <scope>NUCLEOTIDE SEQUENCE [LARGE SCALE GENOMIC DNA]</scope>
    <source>
        <strain evidence="3">DSM 44142</strain>
    </source>
</reference>
<dbReference type="OrthoDB" id="4427703at2"/>
<dbReference type="Gene3D" id="3.10.450.50">
    <property type="match status" value="1"/>
</dbReference>
<proteinExistence type="predicted"/>
<protein>
    <submittedName>
        <fullName evidence="2">Uncharacterized protein</fullName>
    </submittedName>
</protein>
<keyword evidence="1" id="KW-0812">Transmembrane</keyword>
<accession>A0A1H1HJF0</accession>
<keyword evidence="1" id="KW-1133">Transmembrane helix</keyword>
<dbReference type="STRING" id="47312.SAMN04489765_4268"/>
<keyword evidence="3" id="KW-1185">Reference proteome</keyword>
<evidence type="ECO:0000313" key="3">
    <source>
        <dbReference type="Proteomes" id="UP000183053"/>
    </source>
</evidence>
<evidence type="ECO:0000313" key="2">
    <source>
        <dbReference type="EMBL" id="SDR25527.1"/>
    </source>
</evidence>
<keyword evidence="1" id="KW-0472">Membrane</keyword>
<dbReference type="Proteomes" id="UP000183053">
    <property type="component" value="Unassembled WGS sequence"/>
</dbReference>
<dbReference type="RefSeq" id="WP_068564170.1">
    <property type="nucleotide sequence ID" value="NZ_FNLF01000002.1"/>
</dbReference>
<name>A0A1H1HJF0_9ACTN</name>
<feature type="transmembrane region" description="Helical" evidence="1">
    <location>
        <begin position="20"/>
        <end position="41"/>
    </location>
</feature>